<name>A0A6J5N9Z0_9CAUD</name>
<dbReference type="EMBL" id="LR796614">
    <property type="protein sequence ID" value="CAB4154866.1"/>
    <property type="molecule type" value="Genomic_DNA"/>
</dbReference>
<sequence>MALDPVTALFEVGSKVLDRVLPDPAQQAAAKLELMKLQQNGELAQITGQMEINKTEAASSSLFVSGWRPSIGWVCSAGFAVQFVIGPLAEWGSALAGHPVKFPQMDTGTMMPLLLGMLGLGGLRTVEKLQDKAAK</sequence>
<gene>
    <name evidence="1" type="ORF">UFOVP654_37</name>
</gene>
<proteinExistence type="predicted"/>
<dbReference type="Pfam" id="PF11351">
    <property type="entry name" value="GTA_holin_3TM"/>
    <property type="match status" value="1"/>
</dbReference>
<protein>
    <submittedName>
        <fullName evidence="1">Holin of 3TMs, for gene-transfer release</fullName>
    </submittedName>
</protein>
<organism evidence="1">
    <name type="scientific">uncultured Caudovirales phage</name>
    <dbReference type="NCBI Taxonomy" id="2100421"/>
    <lineage>
        <taxon>Viruses</taxon>
        <taxon>Duplodnaviria</taxon>
        <taxon>Heunggongvirae</taxon>
        <taxon>Uroviricota</taxon>
        <taxon>Caudoviricetes</taxon>
        <taxon>Peduoviridae</taxon>
        <taxon>Maltschvirus</taxon>
        <taxon>Maltschvirus maltsch</taxon>
    </lineage>
</organism>
<dbReference type="InterPro" id="IPR021497">
    <property type="entry name" value="GTA_holin_3TM"/>
</dbReference>
<reference evidence="1" key="1">
    <citation type="submission" date="2020-04" db="EMBL/GenBank/DDBJ databases">
        <authorList>
            <person name="Chiriac C."/>
            <person name="Salcher M."/>
            <person name="Ghai R."/>
            <person name="Kavagutti S V."/>
        </authorList>
    </citation>
    <scope>NUCLEOTIDE SEQUENCE</scope>
</reference>
<accession>A0A6J5N9Z0</accession>
<evidence type="ECO:0000313" key="1">
    <source>
        <dbReference type="EMBL" id="CAB4154866.1"/>
    </source>
</evidence>